<dbReference type="PANTHER" id="PTHR43794:SF11">
    <property type="entry name" value="AMIDOHYDROLASE-RELATED DOMAIN-CONTAINING PROTEIN"/>
    <property type="match status" value="1"/>
</dbReference>
<dbReference type="InterPro" id="IPR050287">
    <property type="entry name" value="MTA/SAH_deaminase"/>
</dbReference>
<proteinExistence type="predicted"/>
<evidence type="ECO:0000259" key="2">
    <source>
        <dbReference type="Pfam" id="PF01979"/>
    </source>
</evidence>
<name>A0ABY7A9F4_9FIRM</name>
<organism evidence="3 4">
    <name type="scientific">Lacrimispora xylanolytica</name>
    <dbReference type="NCBI Taxonomy" id="29375"/>
    <lineage>
        <taxon>Bacteria</taxon>
        <taxon>Bacillati</taxon>
        <taxon>Bacillota</taxon>
        <taxon>Clostridia</taxon>
        <taxon>Lachnospirales</taxon>
        <taxon>Lachnospiraceae</taxon>
        <taxon>Lacrimispora</taxon>
    </lineage>
</organism>
<evidence type="ECO:0000313" key="3">
    <source>
        <dbReference type="EMBL" id="WAJ22975.1"/>
    </source>
</evidence>
<dbReference type="CDD" id="cd01298">
    <property type="entry name" value="ATZ_TRZ_like"/>
    <property type="match status" value="1"/>
</dbReference>
<dbReference type="EMBL" id="CP113524">
    <property type="protein sequence ID" value="WAJ22975.1"/>
    <property type="molecule type" value="Genomic_DNA"/>
</dbReference>
<feature type="domain" description="Amidohydrolase-related" evidence="2">
    <location>
        <begin position="58"/>
        <end position="404"/>
    </location>
</feature>
<accession>A0ABY7A9F4</accession>
<keyword evidence="1" id="KW-0378">Hydrolase</keyword>
<evidence type="ECO:0000313" key="4">
    <source>
        <dbReference type="Proteomes" id="UP001163115"/>
    </source>
</evidence>
<dbReference type="SUPFAM" id="SSF51556">
    <property type="entry name" value="Metallo-dependent hydrolases"/>
    <property type="match status" value="1"/>
</dbReference>
<reference evidence="3" key="1">
    <citation type="submission" date="2022-11" db="EMBL/GenBank/DDBJ databases">
        <title>Lacrimispora xylanolytica sy1, complete genome.</title>
        <authorList>
            <person name="Choi S."/>
        </authorList>
    </citation>
    <scope>NUCLEOTIDE SEQUENCE</scope>
    <source>
        <strain evidence="3">Sy1</strain>
    </source>
</reference>
<dbReference type="RefSeq" id="WP_268114596.1">
    <property type="nucleotide sequence ID" value="NZ_CP113524.1"/>
</dbReference>
<dbReference type="Proteomes" id="UP001163115">
    <property type="component" value="Chromosome"/>
</dbReference>
<dbReference type="InterPro" id="IPR032466">
    <property type="entry name" value="Metal_Hydrolase"/>
</dbReference>
<dbReference type="Gene3D" id="2.30.40.10">
    <property type="entry name" value="Urease, subunit C, domain 1"/>
    <property type="match status" value="1"/>
</dbReference>
<dbReference type="Gene3D" id="3.20.20.140">
    <property type="entry name" value="Metal-dependent hydrolases"/>
    <property type="match status" value="1"/>
</dbReference>
<gene>
    <name evidence="3" type="ORF">OW255_15585</name>
</gene>
<dbReference type="Pfam" id="PF01979">
    <property type="entry name" value="Amidohydro_1"/>
    <property type="match status" value="1"/>
</dbReference>
<dbReference type="PANTHER" id="PTHR43794">
    <property type="entry name" value="AMINOHYDROLASE SSNA-RELATED"/>
    <property type="match status" value="1"/>
</dbReference>
<dbReference type="InterPro" id="IPR011059">
    <property type="entry name" value="Metal-dep_hydrolase_composite"/>
</dbReference>
<sequence length="441" mass="48483">MRTVIKNVIVVTMNEAREIFSPGYLLFEHDTIIAAGPMKELTEEILAGASQIDGKQGILMPGMVNLHTHMGMIPFRGLGDDCKDRLRVFLIPMENKAMDEEMVYLSTRYAAGEMLLSGVTSVLDMYYYEEEAARAMDEMGIRGIAGQTVMDEGACDFSDPYEAISYGERLIKKYHSHPRISACIAPHGTSTCSSEVLKAAYSIDSSYEVPFTLHTAEMDYEMDFFEKEYSMTPAEYLDSIGVLGKDTLAAHCIHMTGKDLDLFKERGARVAHCIGSNTKAAKGVAPVTEMLKRNIPVGLGTDGPASGNTLDILTQMKLCADFHKNETKDRSAFPAEIIVSLATIEGARAMGLHLVTGSLEPGKQADLVLIETQSANMFPVYDPYSALVYSANPSNVEAVFVAGECLVKDKKLVKTDLDGLRNQLFQKMKGTDFQKHMGKTE</sequence>
<keyword evidence="4" id="KW-1185">Reference proteome</keyword>
<dbReference type="InterPro" id="IPR006680">
    <property type="entry name" value="Amidohydro-rel"/>
</dbReference>
<evidence type="ECO:0000256" key="1">
    <source>
        <dbReference type="ARBA" id="ARBA00022801"/>
    </source>
</evidence>
<dbReference type="SUPFAM" id="SSF51338">
    <property type="entry name" value="Composite domain of metallo-dependent hydrolases"/>
    <property type="match status" value="1"/>
</dbReference>
<protein>
    <submittedName>
        <fullName evidence="3">Amidohydrolase</fullName>
    </submittedName>
</protein>